<sequence length="319" mass="34399">MAAVVLLAAAALAGCGSDDSTGDGAEEAAAAAAPGDEKPAADVVVDGSTTVAPLTKAARKLYAKEQDGTRVQISENGTGAGFERFCRGRTDISDASRPIKDAEKRSCATWNVKFQEYPVANDAVTVAVPRSVDWIDCISVKNLKRIWEPGSEIKRWNQIDSELPDKPLHLFGPGTEHGTFDFFTETINGEEKASRADYDISDTGGQVAKALGGDKVGLGYLPYTYYEQHRDTLRALAVDSGDGCVSPSTRTVQNGTYAALSRPLYIYTSDKSLKRDEVRQFVEFYLRHHAAAAKAAHYLPLSKKQAAELKSGLAKMKDS</sequence>
<dbReference type="InterPro" id="IPR024370">
    <property type="entry name" value="PBP_domain"/>
</dbReference>
<dbReference type="Pfam" id="PF12849">
    <property type="entry name" value="PBP_like_2"/>
    <property type="match status" value="1"/>
</dbReference>
<dbReference type="AlphaFoldDB" id="A0A6G4U4Q7"/>
<dbReference type="Gene3D" id="3.40.190.10">
    <property type="entry name" value="Periplasmic binding protein-like II"/>
    <property type="match status" value="2"/>
</dbReference>
<evidence type="ECO:0000256" key="3">
    <source>
        <dbReference type="ARBA" id="ARBA00022729"/>
    </source>
</evidence>
<feature type="region of interest" description="Disordered" evidence="5">
    <location>
        <begin position="17"/>
        <end position="37"/>
    </location>
</feature>
<evidence type="ECO:0000256" key="2">
    <source>
        <dbReference type="ARBA" id="ARBA00022448"/>
    </source>
</evidence>
<feature type="domain" description="PBP" evidence="6">
    <location>
        <begin position="36"/>
        <end position="286"/>
    </location>
</feature>
<dbReference type="SUPFAM" id="SSF53850">
    <property type="entry name" value="Periplasmic binding protein-like II"/>
    <property type="match status" value="1"/>
</dbReference>
<keyword evidence="4" id="KW-0592">Phosphate transport</keyword>
<dbReference type="PANTHER" id="PTHR30570:SF1">
    <property type="entry name" value="PHOSPHATE-BINDING PROTEIN PSTS"/>
    <property type="match status" value="1"/>
</dbReference>
<evidence type="ECO:0000313" key="8">
    <source>
        <dbReference type="Proteomes" id="UP000481583"/>
    </source>
</evidence>
<dbReference type="PANTHER" id="PTHR30570">
    <property type="entry name" value="PERIPLASMIC PHOSPHATE BINDING COMPONENT OF PHOSPHATE ABC TRANSPORTER"/>
    <property type="match status" value="1"/>
</dbReference>
<evidence type="ECO:0000256" key="4">
    <source>
        <dbReference type="RuleBase" id="RU367119"/>
    </source>
</evidence>
<dbReference type="GO" id="GO:0006817">
    <property type="term" value="P:phosphate ion transport"/>
    <property type="evidence" value="ECO:0007669"/>
    <property type="project" value="UniProtKB-UniRule"/>
</dbReference>
<dbReference type="InterPro" id="IPR011862">
    <property type="entry name" value="Phos-bd"/>
</dbReference>
<protein>
    <recommendedName>
        <fullName evidence="4">Phosphate-binding protein</fullName>
    </recommendedName>
</protein>
<accession>A0A6G4U4Q7</accession>
<keyword evidence="2 4" id="KW-0813">Transport</keyword>
<dbReference type="InterPro" id="IPR050811">
    <property type="entry name" value="Phosphate_ABC_transporter"/>
</dbReference>
<evidence type="ECO:0000256" key="1">
    <source>
        <dbReference type="ARBA" id="ARBA00008725"/>
    </source>
</evidence>
<keyword evidence="8" id="KW-1185">Reference proteome</keyword>
<evidence type="ECO:0000313" key="7">
    <source>
        <dbReference type="EMBL" id="NGN66267.1"/>
    </source>
</evidence>
<reference evidence="7 8" key="1">
    <citation type="submission" date="2020-02" db="EMBL/GenBank/DDBJ databases">
        <title>Whole-genome analyses of novel actinobacteria.</title>
        <authorList>
            <person name="Sahin N."/>
        </authorList>
    </citation>
    <scope>NUCLEOTIDE SEQUENCE [LARGE SCALE GENOMIC DNA]</scope>
    <source>
        <strain evidence="7 8">A7024</strain>
    </source>
</reference>
<dbReference type="CDD" id="cd13654">
    <property type="entry name" value="PBP2_phosphate_like_2"/>
    <property type="match status" value="1"/>
</dbReference>
<dbReference type="GO" id="GO:0042301">
    <property type="term" value="F:phosphate ion binding"/>
    <property type="evidence" value="ECO:0007669"/>
    <property type="project" value="UniProtKB-UniRule"/>
</dbReference>
<proteinExistence type="inferred from homology"/>
<comment type="caution">
    <text evidence="7">The sequence shown here is derived from an EMBL/GenBank/DDBJ whole genome shotgun (WGS) entry which is preliminary data.</text>
</comment>
<dbReference type="Proteomes" id="UP000481583">
    <property type="component" value="Unassembled WGS sequence"/>
</dbReference>
<dbReference type="EMBL" id="JAAKZV010000090">
    <property type="protein sequence ID" value="NGN66267.1"/>
    <property type="molecule type" value="Genomic_DNA"/>
</dbReference>
<evidence type="ECO:0000256" key="5">
    <source>
        <dbReference type="SAM" id="MobiDB-lite"/>
    </source>
</evidence>
<dbReference type="NCBIfam" id="TIGR02136">
    <property type="entry name" value="ptsS_2"/>
    <property type="match status" value="1"/>
</dbReference>
<name>A0A6G4U4Q7_9ACTN</name>
<gene>
    <name evidence="7" type="ORF">G5C51_20495</name>
</gene>
<comment type="function">
    <text evidence="4">Involved in the system for phosphate transport across the cytoplasmic membrane.</text>
</comment>
<organism evidence="7 8">
    <name type="scientific">Streptomyces coryli</name>
    <dbReference type="NCBI Taxonomy" id="1128680"/>
    <lineage>
        <taxon>Bacteria</taxon>
        <taxon>Bacillati</taxon>
        <taxon>Actinomycetota</taxon>
        <taxon>Actinomycetes</taxon>
        <taxon>Kitasatosporales</taxon>
        <taxon>Streptomycetaceae</taxon>
        <taxon>Streptomyces</taxon>
    </lineage>
</organism>
<keyword evidence="3" id="KW-0732">Signal</keyword>
<evidence type="ECO:0000259" key="6">
    <source>
        <dbReference type="Pfam" id="PF12849"/>
    </source>
</evidence>
<comment type="similarity">
    <text evidence="1 4">Belongs to the PstS family.</text>
</comment>